<name>A0AAJ0UCS7_HALSE</name>
<comment type="caution">
    <text evidence="1">The sequence shown here is derived from an EMBL/GenBank/DDBJ whole genome shotgun (WGS) entry which is preliminary data.</text>
</comment>
<reference evidence="1" key="2">
    <citation type="journal article" date="2020" name="Microorganisms">
        <title>Osmotic Adaptation and Compatible Solute Biosynthesis of Phototrophic Bacteria as Revealed from Genome Analyses.</title>
        <authorList>
            <person name="Imhoff J.F."/>
            <person name="Rahn T."/>
            <person name="Kunzel S."/>
            <person name="Keller A."/>
            <person name="Neulinger S.C."/>
        </authorList>
    </citation>
    <scope>NUCLEOTIDE SEQUENCE</scope>
    <source>
        <strain evidence="1">DSM 4395</strain>
    </source>
</reference>
<protein>
    <submittedName>
        <fullName evidence="1">Carotenoid 1,2-hydratase</fullName>
    </submittedName>
</protein>
<accession>A0AAJ0UCS7</accession>
<sequence>MTLIALIGSVFSPYYAWARRRGRGDPEHFCALNVALYGKDRTAWAMTERGRGQLQRDARELEIGPSRIEWDGSAFTVHIDERGAPLPKRIQGTVRVYPKALTEGPITLDPASRHRWWPIAPESRVEVRLERPGLRWSGSGYLDSNSGDEPLEHGFHAWDWSRAKLRRGSAVLYDMTFLDGGRRSLAFRFDGAGGTEAFEPPPPAHLPKTFWWRIPRATQSDADNRAKVLETLEDTPFYARSTISAQLLGEPVTAIHESLALTRFKTRWVQMLLPFRMPRITAGERT</sequence>
<evidence type="ECO:0000313" key="1">
    <source>
        <dbReference type="EMBL" id="MBK5929048.1"/>
    </source>
</evidence>
<dbReference type="Proteomes" id="UP001296967">
    <property type="component" value="Unassembled WGS sequence"/>
</dbReference>
<dbReference type="CDD" id="cd21471">
    <property type="entry name" value="CrtC-like"/>
    <property type="match status" value="1"/>
</dbReference>
<dbReference type="AlphaFoldDB" id="A0AAJ0UCS7"/>
<proteinExistence type="predicted"/>
<organism evidence="1 2">
    <name type="scientific">Halochromatium salexigens</name>
    <name type="common">Chromatium salexigens</name>
    <dbReference type="NCBI Taxonomy" id="49447"/>
    <lineage>
        <taxon>Bacteria</taxon>
        <taxon>Pseudomonadati</taxon>
        <taxon>Pseudomonadota</taxon>
        <taxon>Gammaproteobacteria</taxon>
        <taxon>Chromatiales</taxon>
        <taxon>Chromatiaceae</taxon>
        <taxon>Halochromatium</taxon>
    </lineage>
</organism>
<reference evidence="1" key="1">
    <citation type="submission" date="2017-05" db="EMBL/GenBank/DDBJ databases">
        <authorList>
            <person name="Imhoff J.F."/>
            <person name="Rahn T."/>
            <person name="Kuenzel S."/>
            <person name="Neulinger S.C."/>
        </authorList>
    </citation>
    <scope>NUCLEOTIDE SEQUENCE</scope>
    <source>
        <strain evidence="1">DSM 4395</strain>
    </source>
</reference>
<keyword evidence="2" id="KW-1185">Reference proteome</keyword>
<gene>
    <name evidence="1" type="ORF">CCR82_00450</name>
</gene>
<dbReference type="EMBL" id="NHSF01000005">
    <property type="protein sequence ID" value="MBK5929048.1"/>
    <property type="molecule type" value="Genomic_DNA"/>
</dbReference>
<dbReference type="SUPFAM" id="SSF159245">
    <property type="entry name" value="AttH-like"/>
    <property type="match status" value="1"/>
</dbReference>
<evidence type="ECO:0000313" key="2">
    <source>
        <dbReference type="Proteomes" id="UP001296967"/>
    </source>
</evidence>